<organism evidence="2 3">
    <name type="scientific">Geodermatophilus amargosae</name>
    <dbReference type="NCBI Taxonomy" id="1296565"/>
    <lineage>
        <taxon>Bacteria</taxon>
        <taxon>Bacillati</taxon>
        <taxon>Actinomycetota</taxon>
        <taxon>Actinomycetes</taxon>
        <taxon>Geodermatophilales</taxon>
        <taxon>Geodermatophilaceae</taxon>
        <taxon>Geodermatophilus</taxon>
    </lineage>
</organism>
<gene>
    <name evidence="2" type="ORF">SAMN05660657_05540</name>
</gene>
<protein>
    <submittedName>
        <fullName evidence="2">Uncharacterized protein</fullName>
    </submittedName>
</protein>
<evidence type="ECO:0000313" key="3">
    <source>
        <dbReference type="Proteomes" id="UP000199546"/>
    </source>
</evidence>
<evidence type="ECO:0000256" key="1">
    <source>
        <dbReference type="SAM" id="MobiDB-lite"/>
    </source>
</evidence>
<feature type="region of interest" description="Disordered" evidence="1">
    <location>
        <begin position="1"/>
        <end position="23"/>
    </location>
</feature>
<dbReference type="EMBL" id="FPBA01000042">
    <property type="protein sequence ID" value="SFU08585.1"/>
    <property type="molecule type" value="Genomic_DNA"/>
</dbReference>
<reference evidence="3" key="1">
    <citation type="submission" date="2016-10" db="EMBL/GenBank/DDBJ databases">
        <authorList>
            <person name="Varghese N."/>
            <person name="Submissions S."/>
        </authorList>
    </citation>
    <scope>NUCLEOTIDE SEQUENCE [LARGE SCALE GENOMIC DNA]</scope>
    <source>
        <strain evidence="3">DSM 46136</strain>
    </source>
</reference>
<keyword evidence="3" id="KW-1185">Reference proteome</keyword>
<accession>A0A1I7DAD5</accession>
<dbReference type="Proteomes" id="UP000199546">
    <property type="component" value="Unassembled WGS sequence"/>
</dbReference>
<feature type="compositionally biased region" description="Basic and acidic residues" evidence="1">
    <location>
        <begin position="1"/>
        <end position="11"/>
    </location>
</feature>
<evidence type="ECO:0000313" key="2">
    <source>
        <dbReference type="EMBL" id="SFU08585.1"/>
    </source>
</evidence>
<name>A0A1I7DAD5_9ACTN</name>
<sequence length="66" mass="7116">MRQPHPDREEGLAQGSSTAWAVGPTDQHVSVAVQSMMLCAVDEFAQAVEDARQKLKRNVPASLAVV</sequence>
<proteinExistence type="predicted"/>
<dbReference type="AlphaFoldDB" id="A0A1I7DAD5"/>